<reference evidence="1 2" key="1">
    <citation type="journal article" date="2017" name="Front. Microbiol.">
        <title>Environmental Bacteriophages of the Emerging Enterobacterial Phytopathogen, Dickeya solani, Show Genomic Conservation and Capacity for Horizontal Gene Transfer between Their Bacterial Hosts.</title>
        <authorList>
            <person name="Day A.W."/>
            <person name="Ahn J."/>
            <person name="Fang X."/>
            <person name="Salmond G.P.C."/>
        </authorList>
    </citation>
    <scope>NUCLEOTIDE SEQUENCE [LARGE SCALE GENOMIC DNA]</scope>
</reference>
<name>A0A248H568_9CAUD</name>
<proteinExistence type="predicted"/>
<accession>A0A248H568</accession>
<protein>
    <submittedName>
        <fullName evidence="1">Uncharacterized protein</fullName>
    </submittedName>
</protein>
<dbReference type="EMBL" id="KY942056">
    <property type="protein sequence ID" value="ASD51217.1"/>
    <property type="molecule type" value="Genomic_DNA"/>
</dbReference>
<evidence type="ECO:0000313" key="1">
    <source>
        <dbReference type="EMBL" id="ASD51217.1"/>
    </source>
</evidence>
<evidence type="ECO:0000313" key="2">
    <source>
        <dbReference type="Proteomes" id="UP000224675"/>
    </source>
</evidence>
<sequence length="73" mass="7792">MECSCGGQGTSAYLPFTTVKEAEAAGFAVDKAPCVIATKDCSCCKRHSQVVWYGPDACEPKKKVDLLSLMMGK</sequence>
<organism evidence="1 2">
    <name type="scientific">Dickeya phage JA15</name>
    <dbReference type="NCBI Taxonomy" id="1983655"/>
    <lineage>
        <taxon>Viruses</taxon>
        <taxon>Duplodnaviria</taxon>
        <taxon>Heunggongvirae</taxon>
        <taxon>Uroviricota</taxon>
        <taxon>Caudoviricetes</taxon>
        <taxon>Pantevenvirales</taxon>
        <taxon>Ackermannviridae</taxon>
        <taxon>Aglimvirinae</taxon>
        <taxon>Limestonevirus</taxon>
        <taxon>Limestonevirus limestone</taxon>
    </lineage>
</organism>
<dbReference type="Proteomes" id="UP000224675">
    <property type="component" value="Genome"/>
</dbReference>